<feature type="transmembrane region" description="Helical" evidence="5">
    <location>
        <begin position="320"/>
        <end position="342"/>
    </location>
</feature>
<feature type="transmembrane region" description="Helical" evidence="5">
    <location>
        <begin position="239"/>
        <end position="261"/>
    </location>
</feature>
<feature type="transmembrane region" description="Helical" evidence="5">
    <location>
        <begin position="374"/>
        <end position="394"/>
    </location>
</feature>
<dbReference type="InterPro" id="IPR052556">
    <property type="entry name" value="PolySynth_Transporter"/>
</dbReference>
<evidence type="ECO:0000256" key="3">
    <source>
        <dbReference type="ARBA" id="ARBA00022989"/>
    </source>
</evidence>
<organism evidence="6 7">
    <name type="scientific">Brenneria corticis</name>
    <dbReference type="NCBI Taxonomy" id="2173106"/>
    <lineage>
        <taxon>Bacteria</taxon>
        <taxon>Pseudomonadati</taxon>
        <taxon>Pseudomonadota</taxon>
        <taxon>Gammaproteobacteria</taxon>
        <taxon>Enterobacterales</taxon>
        <taxon>Pectobacteriaceae</taxon>
        <taxon>Brenneria</taxon>
    </lineage>
</organism>
<evidence type="ECO:0000256" key="5">
    <source>
        <dbReference type="SAM" id="Phobius"/>
    </source>
</evidence>
<keyword evidence="7" id="KW-1185">Reference proteome</keyword>
<proteinExistence type="predicted"/>
<protein>
    <submittedName>
        <fullName evidence="6">Flippase</fullName>
    </submittedName>
</protein>
<feature type="transmembrane region" description="Helical" evidence="5">
    <location>
        <begin position="161"/>
        <end position="181"/>
    </location>
</feature>
<sequence>MSLIKDSFLYIFGEVLSKGMPYVLLPFITNSLGVEDYGRLAYFQVIVALVIIIVGLSQDGAISRYFYNYGVRSVHIIIITGAGYSIVLSLLLISVLGLINLDREYIFCVGAAFVSATLSAQLSFRQCLRDIKTYLLIQISNAALTTFFVVVFFVFFKPSVIFYFSAVIISGLLSLSIAYYLFFCKFKIRKVNFKNEKRSLLYLFSFGFPLVFHQLSLFAKGQVDRLFVYGQYGLKELGVYSLGIQIATVYSVLIIAVNKAILPYYFNALKTNRLNVKGILKYVYISFSFCFIPALVAFFIPGEWYKTIFGHGFDNVKYFVVFFVFSFGLNIPYLLMVNYFFYIGETSTISKVTFLSSLLYIVILYFLSGIDLKYLPFSLLISNLFMLLLFYKIILNRRAI</sequence>
<feature type="transmembrane region" description="Helical" evidence="5">
    <location>
        <begin position="349"/>
        <end position="368"/>
    </location>
</feature>
<evidence type="ECO:0000256" key="2">
    <source>
        <dbReference type="ARBA" id="ARBA00022692"/>
    </source>
</evidence>
<keyword evidence="4 5" id="KW-0472">Membrane</keyword>
<evidence type="ECO:0000313" key="6">
    <source>
        <dbReference type="EMBL" id="PWC09726.1"/>
    </source>
</evidence>
<dbReference type="Pfam" id="PF01943">
    <property type="entry name" value="Polysacc_synt"/>
    <property type="match status" value="1"/>
</dbReference>
<feature type="transmembrane region" description="Helical" evidence="5">
    <location>
        <begin position="134"/>
        <end position="155"/>
    </location>
</feature>
<evidence type="ECO:0000256" key="1">
    <source>
        <dbReference type="ARBA" id="ARBA00004141"/>
    </source>
</evidence>
<keyword evidence="3 5" id="KW-1133">Transmembrane helix</keyword>
<feature type="transmembrane region" description="Helical" evidence="5">
    <location>
        <begin position="74"/>
        <end position="99"/>
    </location>
</feature>
<dbReference type="InterPro" id="IPR002797">
    <property type="entry name" value="Polysacc_synth"/>
</dbReference>
<dbReference type="PANTHER" id="PTHR43424:SF1">
    <property type="entry name" value="LOCUS PUTATIVE PROTEIN 1-RELATED"/>
    <property type="match status" value="1"/>
</dbReference>
<evidence type="ECO:0000313" key="7">
    <source>
        <dbReference type="Proteomes" id="UP000296159"/>
    </source>
</evidence>
<dbReference type="RefSeq" id="WP_136168717.1">
    <property type="nucleotide sequence ID" value="NZ_KZ819107.1"/>
</dbReference>
<dbReference type="PANTHER" id="PTHR43424">
    <property type="entry name" value="LOCUS PUTATIVE PROTEIN 1-RELATED"/>
    <property type="match status" value="1"/>
</dbReference>
<comment type="subcellular location">
    <subcellularLocation>
        <location evidence="1">Membrane</location>
        <topology evidence="1">Multi-pass membrane protein</topology>
    </subcellularLocation>
</comment>
<dbReference type="GO" id="GO:0016020">
    <property type="term" value="C:membrane"/>
    <property type="evidence" value="ECO:0007669"/>
    <property type="project" value="UniProtKB-SubCell"/>
</dbReference>
<dbReference type="AlphaFoldDB" id="A0A2U1TJZ0"/>
<feature type="transmembrane region" description="Helical" evidence="5">
    <location>
        <begin position="105"/>
        <end position="122"/>
    </location>
</feature>
<feature type="transmembrane region" description="Helical" evidence="5">
    <location>
        <begin position="40"/>
        <end position="62"/>
    </location>
</feature>
<feature type="transmembrane region" description="Helical" evidence="5">
    <location>
        <begin position="7"/>
        <end position="28"/>
    </location>
</feature>
<comment type="caution">
    <text evidence="6">The sequence shown here is derived from an EMBL/GenBank/DDBJ whole genome shotgun (WGS) entry which is preliminary data.</text>
</comment>
<dbReference type="EMBL" id="QDKH01000045">
    <property type="protein sequence ID" value="PWC09726.1"/>
    <property type="molecule type" value="Genomic_DNA"/>
</dbReference>
<dbReference type="Proteomes" id="UP000296159">
    <property type="component" value="Unassembled WGS sequence"/>
</dbReference>
<gene>
    <name evidence="6" type="ORF">DDT56_23300</name>
</gene>
<reference evidence="6 7" key="1">
    <citation type="submission" date="2018-04" db="EMBL/GenBank/DDBJ databases">
        <title>Brenneria corticis sp.nov.</title>
        <authorList>
            <person name="Li Y."/>
        </authorList>
    </citation>
    <scope>NUCLEOTIDE SEQUENCE [LARGE SCALE GENOMIC DNA]</scope>
    <source>
        <strain evidence="6 7">CFCC 11842</strain>
    </source>
</reference>
<feature type="transmembrane region" description="Helical" evidence="5">
    <location>
        <begin position="201"/>
        <end position="219"/>
    </location>
</feature>
<evidence type="ECO:0000256" key="4">
    <source>
        <dbReference type="ARBA" id="ARBA00023136"/>
    </source>
</evidence>
<name>A0A2U1TJZ0_9GAMM</name>
<keyword evidence="2 5" id="KW-0812">Transmembrane</keyword>
<accession>A0A2U1TJZ0</accession>
<feature type="transmembrane region" description="Helical" evidence="5">
    <location>
        <begin position="282"/>
        <end position="300"/>
    </location>
</feature>